<evidence type="ECO:0000313" key="1">
    <source>
        <dbReference type="EMBL" id="WIX75508.1"/>
    </source>
</evidence>
<dbReference type="KEGG" id="acab:QRX50_28815"/>
<gene>
    <name evidence="1" type="ORF">QRX50_28815</name>
</gene>
<dbReference type="Proteomes" id="UP001236014">
    <property type="component" value="Chromosome"/>
</dbReference>
<dbReference type="EMBL" id="CP127294">
    <property type="protein sequence ID" value="WIX75508.1"/>
    <property type="molecule type" value="Genomic_DNA"/>
</dbReference>
<dbReference type="RefSeq" id="WP_285966279.1">
    <property type="nucleotide sequence ID" value="NZ_CP127294.1"/>
</dbReference>
<name>A0A9Y2IBU7_9PSEU</name>
<proteinExistence type="predicted"/>
<keyword evidence="2" id="KW-1185">Reference proteome</keyword>
<organism evidence="1 2">
    <name type="scientific">Amycolatopsis carbonis</name>
    <dbReference type="NCBI Taxonomy" id="715471"/>
    <lineage>
        <taxon>Bacteria</taxon>
        <taxon>Bacillati</taxon>
        <taxon>Actinomycetota</taxon>
        <taxon>Actinomycetes</taxon>
        <taxon>Pseudonocardiales</taxon>
        <taxon>Pseudonocardiaceae</taxon>
        <taxon>Amycolatopsis</taxon>
    </lineage>
</organism>
<dbReference type="AlphaFoldDB" id="A0A9Y2IBU7"/>
<protein>
    <submittedName>
        <fullName evidence="1">Uncharacterized protein</fullName>
    </submittedName>
</protein>
<evidence type="ECO:0000313" key="2">
    <source>
        <dbReference type="Proteomes" id="UP001236014"/>
    </source>
</evidence>
<sequence>MIVEQVLRVLRNLVDEGLSVLLVEQNVRQSLAVSDYTYVVKSGEMVLGTSRRRSTTPSGCGSCADRGSCRDIVHSGRIEVVAGSSARFDAPAGTRPVSAFARR</sequence>
<reference evidence="1 2" key="1">
    <citation type="submission" date="2023-06" db="EMBL/GenBank/DDBJ databases">
        <authorList>
            <person name="Oyuntsetseg B."/>
            <person name="Kim S.B."/>
        </authorList>
    </citation>
    <scope>NUCLEOTIDE SEQUENCE [LARGE SCALE GENOMIC DNA]</scope>
    <source>
        <strain evidence="1 2">2-15</strain>
    </source>
</reference>
<accession>A0A9Y2IBU7</accession>